<keyword evidence="1" id="KW-1133">Transmembrane helix</keyword>
<keyword evidence="1" id="KW-0812">Transmembrane</keyword>
<keyword evidence="3" id="KW-1185">Reference proteome</keyword>
<feature type="transmembrane region" description="Helical" evidence="1">
    <location>
        <begin position="64"/>
        <end position="85"/>
    </location>
</feature>
<name>A0ABS8TAB7_DATST</name>
<dbReference type="EMBL" id="JACEIK010001323">
    <property type="protein sequence ID" value="MCD7468374.1"/>
    <property type="molecule type" value="Genomic_DNA"/>
</dbReference>
<protein>
    <submittedName>
        <fullName evidence="2">Uncharacterized protein</fullName>
    </submittedName>
</protein>
<feature type="transmembrane region" description="Helical" evidence="1">
    <location>
        <begin position="92"/>
        <end position="113"/>
    </location>
</feature>
<gene>
    <name evidence="2" type="ORF">HAX54_006462</name>
</gene>
<reference evidence="2 3" key="1">
    <citation type="journal article" date="2021" name="BMC Genomics">
        <title>Datura genome reveals duplications of psychoactive alkaloid biosynthetic genes and high mutation rate following tissue culture.</title>
        <authorList>
            <person name="Rajewski A."/>
            <person name="Carter-House D."/>
            <person name="Stajich J."/>
            <person name="Litt A."/>
        </authorList>
    </citation>
    <scope>NUCLEOTIDE SEQUENCE [LARGE SCALE GENOMIC DNA]</scope>
    <source>
        <strain evidence="2">AR-01</strain>
    </source>
</reference>
<dbReference type="PANTHER" id="PTHR34115:SF5">
    <property type="entry name" value="PROTEIN, PUTATIVE-RELATED"/>
    <property type="match status" value="1"/>
</dbReference>
<dbReference type="Proteomes" id="UP000823775">
    <property type="component" value="Unassembled WGS sequence"/>
</dbReference>
<evidence type="ECO:0000313" key="3">
    <source>
        <dbReference type="Proteomes" id="UP000823775"/>
    </source>
</evidence>
<evidence type="ECO:0000313" key="2">
    <source>
        <dbReference type="EMBL" id="MCD7468374.1"/>
    </source>
</evidence>
<dbReference type="PANTHER" id="PTHR34115">
    <property type="entry name" value="PROTEIN, PUTATIVE-RELATED"/>
    <property type="match status" value="1"/>
</dbReference>
<dbReference type="InterPro" id="IPR053258">
    <property type="entry name" value="Ca-permeable_cation_channel"/>
</dbReference>
<keyword evidence="1" id="KW-0472">Membrane</keyword>
<proteinExistence type="predicted"/>
<evidence type="ECO:0000256" key="1">
    <source>
        <dbReference type="SAM" id="Phobius"/>
    </source>
</evidence>
<comment type="caution">
    <text evidence="2">The sequence shown here is derived from an EMBL/GenBank/DDBJ whole genome shotgun (WGS) entry which is preliminary data.</text>
</comment>
<sequence>MEGVHINVRGDEVKEGRIKNTREQRVKSGGKWQSVFKTLISSLLAVAALKYQGKSKDPFEAKPIVIWCFLLSFILYSLTIILGLLKNYCSAIFSRMALAFGALSMLSLISLFLPPTY</sequence>
<organism evidence="2 3">
    <name type="scientific">Datura stramonium</name>
    <name type="common">Jimsonweed</name>
    <name type="synonym">Common thornapple</name>
    <dbReference type="NCBI Taxonomy" id="4076"/>
    <lineage>
        <taxon>Eukaryota</taxon>
        <taxon>Viridiplantae</taxon>
        <taxon>Streptophyta</taxon>
        <taxon>Embryophyta</taxon>
        <taxon>Tracheophyta</taxon>
        <taxon>Spermatophyta</taxon>
        <taxon>Magnoliopsida</taxon>
        <taxon>eudicotyledons</taxon>
        <taxon>Gunneridae</taxon>
        <taxon>Pentapetalae</taxon>
        <taxon>asterids</taxon>
        <taxon>lamiids</taxon>
        <taxon>Solanales</taxon>
        <taxon>Solanaceae</taxon>
        <taxon>Solanoideae</taxon>
        <taxon>Datureae</taxon>
        <taxon>Datura</taxon>
    </lineage>
</organism>
<accession>A0ABS8TAB7</accession>